<name>A0ABW4W988_9HYPH</name>
<gene>
    <name evidence="2" type="ORF">ACFSQT_08680</name>
</gene>
<protein>
    <recommendedName>
        <fullName evidence="4">Chromosome partitioning protein ParB</fullName>
    </recommendedName>
</protein>
<sequence length="366" mass="40123">MALFPIEDYPGLMVCDLFGEDSYFADADLFWEKQNATIAARRDAYLEAGWAEVVVLEPGQYFHSWDHEKTPKKKGGKVVITVSHRGEVECHEGWLSHKEARRARGKADAGEEADTPAKPSRPELSGPMQNYVDLHRHAAVRAAMLDHAGTALRLMVAHAITGSGLWHVRPGPQRAANEAVAASLANGKAEAAFAEKRRAVLALLNMADENRTVAGGKSDDHATASVFARLLALPDEDVMRALTIVMGETLQAGSVVVEALGNHLNVDIGACWQPDEAFFDLIRDREIANAMLADIAGKHVADGNVSEKVKTQKKIIRDFLCGENGRHKVDQWLPRRMKVPAETYTGRGGFRTADQWAKVRALFGSE</sequence>
<evidence type="ECO:0000256" key="1">
    <source>
        <dbReference type="SAM" id="MobiDB-lite"/>
    </source>
</evidence>
<dbReference type="EMBL" id="JBHUGY010000016">
    <property type="protein sequence ID" value="MFD2053179.1"/>
    <property type="molecule type" value="Genomic_DNA"/>
</dbReference>
<feature type="region of interest" description="Disordered" evidence="1">
    <location>
        <begin position="99"/>
        <end position="128"/>
    </location>
</feature>
<evidence type="ECO:0000313" key="3">
    <source>
        <dbReference type="Proteomes" id="UP001597349"/>
    </source>
</evidence>
<dbReference type="RefSeq" id="WP_245331273.1">
    <property type="nucleotide sequence ID" value="NZ_JBHUGY010000016.1"/>
</dbReference>
<organism evidence="2 3">
    <name type="scientific">Mesorhizobium calcicola</name>
    <dbReference type="NCBI Taxonomy" id="1300310"/>
    <lineage>
        <taxon>Bacteria</taxon>
        <taxon>Pseudomonadati</taxon>
        <taxon>Pseudomonadota</taxon>
        <taxon>Alphaproteobacteria</taxon>
        <taxon>Hyphomicrobiales</taxon>
        <taxon>Phyllobacteriaceae</taxon>
        <taxon>Mesorhizobium</taxon>
    </lineage>
</organism>
<evidence type="ECO:0008006" key="4">
    <source>
        <dbReference type="Google" id="ProtNLM"/>
    </source>
</evidence>
<evidence type="ECO:0000313" key="2">
    <source>
        <dbReference type="EMBL" id="MFD2053179.1"/>
    </source>
</evidence>
<proteinExistence type="predicted"/>
<dbReference type="Proteomes" id="UP001597349">
    <property type="component" value="Unassembled WGS sequence"/>
</dbReference>
<comment type="caution">
    <text evidence="2">The sequence shown here is derived from an EMBL/GenBank/DDBJ whole genome shotgun (WGS) entry which is preliminary data.</text>
</comment>
<reference evidence="3" key="1">
    <citation type="journal article" date="2019" name="Int. J. Syst. Evol. Microbiol.">
        <title>The Global Catalogue of Microorganisms (GCM) 10K type strain sequencing project: providing services to taxonomists for standard genome sequencing and annotation.</title>
        <authorList>
            <consortium name="The Broad Institute Genomics Platform"/>
            <consortium name="The Broad Institute Genome Sequencing Center for Infectious Disease"/>
            <person name="Wu L."/>
            <person name="Ma J."/>
        </authorList>
    </citation>
    <scope>NUCLEOTIDE SEQUENCE [LARGE SCALE GENOMIC DNA]</scope>
    <source>
        <strain evidence="3">CGMCC 1.16226</strain>
    </source>
</reference>
<accession>A0ABW4W988</accession>
<keyword evidence="3" id="KW-1185">Reference proteome</keyword>